<dbReference type="PANTHER" id="PTHR30537:SF1">
    <property type="entry name" value="HTH-TYPE TRANSCRIPTIONAL REGULATOR PGRR"/>
    <property type="match status" value="1"/>
</dbReference>
<protein>
    <submittedName>
        <fullName evidence="6">LysR family transcriptional regulator</fullName>
    </submittedName>
</protein>
<accession>A0ABT1AHD7</accession>
<evidence type="ECO:0000256" key="3">
    <source>
        <dbReference type="ARBA" id="ARBA00023125"/>
    </source>
</evidence>
<dbReference type="SUPFAM" id="SSF53850">
    <property type="entry name" value="Periplasmic binding protein-like II"/>
    <property type="match status" value="1"/>
</dbReference>
<dbReference type="InterPro" id="IPR000847">
    <property type="entry name" value="LysR_HTH_N"/>
</dbReference>
<keyword evidence="2" id="KW-0805">Transcription regulation</keyword>
<comment type="caution">
    <text evidence="6">The sequence shown here is derived from an EMBL/GenBank/DDBJ whole genome shotgun (WGS) entry which is preliminary data.</text>
</comment>
<comment type="similarity">
    <text evidence="1">Belongs to the LysR transcriptional regulatory family.</text>
</comment>
<dbReference type="InterPro" id="IPR005119">
    <property type="entry name" value="LysR_subst-bd"/>
</dbReference>
<dbReference type="RefSeq" id="WP_252678058.1">
    <property type="nucleotide sequence ID" value="NZ_JAMXHT010000002.1"/>
</dbReference>
<evidence type="ECO:0000313" key="7">
    <source>
        <dbReference type="Proteomes" id="UP001162811"/>
    </source>
</evidence>
<dbReference type="CDD" id="cd08474">
    <property type="entry name" value="PBP2_CrgA_like_5"/>
    <property type="match status" value="1"/>
</dbReference>
<reference evidence="6" key="1">
    <citation type="submission" date="2022-06" db="EMBL/GenBank/DDBJ databases">
        <authorList>
            <person name="Lu C.-H."/>
        </authorList>
    </citation>
    <scope>NUCLEOTIDE SEQUENCE</scope>
    <source>
        <strain evidence="6">21MJYT02-11</strain>
    </source>
</reference>
<reference evidence="6" key="2">
    <citation type="journal article" date="2023" name="Front. Microbiol.">
        <title>Ralstonia chuxiongensis sp. nov., Ralstonia mojiangensis sp. nov., and Ralstonia soli sp. nov., isolated from tobacco fields, are three novel species in the family Burkholderiaceae.</title>
        <authorList>
            <person name="Lu C.H."/>
            <person name="Zhang Y.Y."/>
            <person name="Jiang N."/>
            <person name="Chen W."/>
            <person name="Shao X."/>
            <person name="Zhao Z.M."/>
            <person name="Lu W.L."/>
            <person name="Hu X."/>
            <person name="Xi Y.X."/>
            <person name="Zou S.Y."/>
            <person name="Wei Q.J."/>
            <person name="Lin Z.L."/>
            <person name="Gong L."/>
            <person name="Gai X.T."/>
            <person name="Zhang L.Q."/>
            <person name="Li J.Y."/>
            <person name="Jin Y."/>
            <person name="Xia Z.Y."/>
        </authorList>
    </citation>
    <scope>NUCLEOTIDE SEQUENCE</scope>
    <source>
        <strain evidence="6">21MJYT02-11</strain>
    </source>
</reference>
<keyword evidence="3" id="KW-0238">DNA-binding</keyword>
<evidence type="ECO:0000256" key="1">
    <source>
        <dbReference type="ARBA" id="ARBA00009437"/>
    </source>
</evidence>
<evidence type="ECO:0000259" key="5">
    <source>
        <dbReference type="PROSITE" id="PS50931"/>
    </source>
</evidence>
<evidence type="ECO:0000313" key="6">
    <source>
        <dbReference type="EMBL" id="MCO5397813.1"/>
    </source>
</evidence>
<proteinExistence type="inferred from homology"/>
<dbReference type="Pfam" id="PF00126">
    <property type="entry name" value="HTH_1"/>
    <property type="match status" value="1"/>
</dbReference>
<sequence>MNGSNLKDLTAFLLVAEESSFTRAAARLGISQSALSQVIRGLETRLGLQLFARTTRSVSVTPAGERLLELIGPAMGEIDSGLEEITQLRDKPAGTIRLNADEYAVQQVLQPAITRFLPTYPDIRVELHIDYGLTDIISGRYDAGVRRGGLVAKDMVAVQISSAHPMSVVGAPAYFIRKPIPKRPSDLTEHLCINLRLPTHGEHFAWVFTKAGKEQRIKVDGQLVSNSIASARDAALSGLGLAYLPHAYVRDHLSSGQLTEVLSGWRKTFEPYYLYYPRRRHASPAFSLLVDALRWRID</sequence>
<keyword evidence="4" id="KW-0804">Transcription</keyword>
<dbReference type="PRINTS" id="PR00039">
    <property type="entry name" value="HTHLYSR"/>
</dbReference>
<evidence type="ECO:0000256" key="4">
    <source>
        <dbReference type="ARBA" id="ARBA00023163"/>
    </source>
</evidence>
<evidence type="ECO:0000256" key="2">
    <source>
        <dbReference type="ARBA" id="ARBA00023015"/>
    </source>
</evidence>
<dbReference type="InterPro" id="IPR058163">
    <property type="entry name" value="LysR-type_TF_proteobact-type"/>
</dbReference>
<dbReference type="InterPro" id="IPR036388">
    <property type="entry name" value="WH-like_DNA-bd_sf"/>
</dbReference>
<dbReference type="Gene3D" id="1.10.10.10">
    <property type="entry name" value="Winged helix-like DNA-binding domain superfamily/Winged helix DNA-binding domain"/>
    <property type="match status" value="1"/>
</dbReference>
<keyword evidence="7" id="KW-1185">Reference proteome</keyword>
<dbReference type="SUPFAM" id="SSF46785">
    <property type="entry name" value="Winged helix' DNA-binding domain"/>
    <property type="match status" value="1"/>
</dbReference>
<dbReference type="Proteomes" id="UP001162811">
    <property type="component" value="Unassembled WGS sequence"/>
</dbReference>
<dbReference type="PANTHER" id="PTHR30537">
    <property type="entry name" value="HTH-TYPE TRANSCRIPTIONAL REGULATOR"/>
    <property type="match status" value="1"/>
</dbReference>
<name>A0ABT1AHD7_9RALS</name>
<dbReference type="EMBL" id="JAMXHT010000002">
    <property type="protein sequence ID" value="MCO5397813.1"/>
    <property type="molecule type" value="Genomic_DNA"/>
</dbReference>
<organism evidence="6 7">
    <name type="scientific">Ralstonia soli</name>
    <dbReference type="NCBI Taxonomy" id="2953896"/>
    <lineage>
        <taxon>Bacteria</taxon>
        <taxon>Pseudomonadati</taxon>
        <taxon>Pseudomonadota</taxon>
        <taxon>Betaproteobacteria</taxon>
        <taxon>Burkholderiales</taxon>
        <taxon>Burkholderiaceae</taxon>
        <taxon>Ralstonia</taxon>
    </lineage>
</organism>
<dbReference type="Pfam" id="PF03466">
    <property type="entry name" value="LysR_substrate"/>
    <property type="match status" value="1"/>
</dbReference>
<dbReference type="Gene3D" id="3.40.190.290">
    <property type="match status" value="1"/>
</dbReference>
<feature type="domain" description="HTH lysR-type" evidence="5">
    <location>
        <begin position="1"/>
        <end position="61"/>
    </location>
</feature>
<dbReference type="InterPro" id="IPR036390">
    <property type="entry name" value="WH_DNA-bd_sf"/>
</dbReference>
<dbReference type="PROSITE" id="PS50931">
    <property type="entry name" value="HTH_LYSR"/>
    <property type="match status" value="1"/>
</dbReference>
<gene>
    <name evidence="6" type="ORF">NG900_06305</name>
</gene>